<keyword evidence="5" id="KW-0031">Aminopeptidase</keyword>
<evidence type="ECO:0000256" key="2">
    <source>
        <dbReference type="SAM" id="SignalP"/>
    </source>
</evidence>
<dbReference type="GO" id="GO:0008236">
    <property type="term" value="F:serine-type peptidase activity"/>
    <property type="evidence" value="ECO:0007669"/>
    <property type="project" value="InterPro"/>
</dbReference>
<dbReference type="GO" id="GO:0004177">
    <property type="term" value="F:aminopeptidase activity"/>
    <property type="evidence" value="ECO:0007669"/>
    <property type="project" value="UniProtKB-KW"/>
</dbReference>
<evidence type="ECO:0000256" key="1">
    <source>
        <dbReference type="SAM" id="MobiDB-lite"/>
    </source>
</evidence>
<keyword evidence="6" id="KW-1185">Reference proteome</keyword>
<dbReference type="PANTHER" id="PTHR11731:SF118">
    <property type="entry name" value="BLR1971 PROTEIN"/>
    <property type="match status" value="1"/>
</dbReference>
<dbReference type="Proteomes" id="UP000236728">
    <property type="component" value="Unassembled WGS sequence"/>
</dbReference>
<evidence type="ECO:0000259" key="3">
    <source>
        <dbReference type="Pfam" id="PF00326"/>
    </source>
</evidence>
<keyword evidence="5" id="KW-0378">Hydrolase</keyword>
<organism evidence="5 6">
    <name type="scientific">Bryocella elongata</name>
    <dbReference type="NCBI Taxonomy" id="863522"/>
    <lineage>
        <taxon>Bacteria</taxon>
        <taxon>Pseudomonadati</taxon>
        <taxon>Acidobacteriota</taxon>
        <taxon>Terriglobia</taxon>
        <taxon>Terriglobales</taxon>
        <taxon>Acidobacteriaceae</taxon>
        <taxon>Bryocella</taxon>
    </lineage>
</organism>
<feature type="domain" description="Dipeptidylpeptidase IV N-terminal" evidence="4">
    <location>
        <begin position="200"/>
        <end position="513"/>
    </location>
</feature>
<dbReference type="EMBL" id="FNVA01000007">
    <property type="protein sequence ID" value="SEG60052.1"/>
    <property type="molecule type" value="Genomic_DNA"/>
</dbReference>
<dbReference type="PANTHER" id="PTHR11731">
    <property type="entry name" value="PROTEASE FAMILY S9B,C DIPEPTIDYL-PEPTIDASE IV-RELATED"/>
    <property type="match status" value="1"/>
</dbReference>
<dbReference type="Gene3D" id="3.40.50.1820">
    <property type="entry name" value="alpha/beta hydrolase"/>
    <property type="match status" value="1"/>
</dbReference>
<dbReference type="Pfam" id="PF00326">
    <property type="entry name" value="Peptidase_S9"/>
    <property type="match status" value="1"/>
</dbReference>
<accession>A0A1H6BHH9</accession>
<dbReference type="SUPFAM" id="SSF53474">
    <property type="entry name" value="alpha/beta-Hydrolases"/>
    <property type="match status" value="1"/>
</dbReference>
<dbReference type="GO" id="GO:0006508">
    <property type="term" value="P:proteolysis"/>
    <property type="evidence" value="ECO:0007669"/>
    <property type="project" value="InterPro"/>
</dbReference>
<proteinExistence type="predicted"/>
<gene>
    <name evidence="5" type="ORF">SAMN05421819_3702</name>
</gene>
<protein>
    <submittedName>
        <fullName evidence="5">Dipeptidyl aminopeptidase/acylaminoacyl peptidase</fullName>
    </submittedName>
</protein>
<dbReference type="InterPro" id="IPR029058">
    <property type="entry name" value="AB_hydrolase_fold"/>
</dbReference>
<keyword evidence="5" id="KW-0645">Protease</keyword>
<evidence type="ECO:0000313" key="6">
    <source>
        <dbReference type="Proteomes" id="UP000236728"/>
    </source>
</evidence>
<dbReference type="InterPro" id="IPR050278">
    <property type="entry name" value="Serine_Prot_S9B/DPPIV"/>
</dbReference>
<reference evidence="5 6" key="1">
    <citation type="submission" date="2016-10" db="EMBL/GenBank/DDBJ databases">
        <authorList>
            <person name="de Groot N.N."/>
        </authorList>
    </citation>
    <scope>NUCLEOTIDE SEQUENCE [LARGE SCALE GENOMIC DNA]</scope>
    <source>
        <strain evidence="5 6">DSM 22489</strain>
    </source>
</reference>
<feature type="signal peptide" evidence="2">
    <location>
        <begin position="1"/>
        <end position="43"/>
    </location>
</feature>
<sequence>MMQNAPLCLMARSFVRGSLVRRFLLPAVCMVAVLPTAAVSAQAQRVYTASDYKQAERWMSYNTRPLVSHTVSNVTFLADGRVFYRDSQAAGAMYMLADPKKGTKAPAFDRDALATALTAVTRYPITGATLNVSTYEPTADGFRVTTGEGTFSCDRSATTCSRVAVPAPYVRGQEPQAQAKTPPAGAPPAGRRRRGGGESVNVSPDGHFAAFLRENNLWVRDLGTGEEHALTTDGIEDYGYATDNAGWTHSDQAIVTWSEDSKKIATFRQDQRKTGFMYLVPVTNRHPKLQAWRYPLVGDTDVTMIEPVVIDVASGAMTKLKIEPMQHRSMECDDISCDGDGKWSDVDFSPDDTKLAFVSTSRDHKDEWVKVADTTSGEVRDVYHEHVDTYYGNEAKTDWKVLWDSNEFVWASERKDWAQYYLYDLSNGKLKGEITHGEGPVAEIVGFNRKLRTLYFTAYGKAKTENPYYRKLYSVKLDGKDQTLLTPEDLDHAITATADGSYFVDVYSSLDHPQTTVLRDASGKVVLELAKQDISALIAAGWKPPMPIKMKAQDGKTDIYGYAWRPTNFDPAKKYPVVDVIYPGPQGGSVMVHGALGFSASLGDDQALADLGFVVVSIEGMGNPFRSKSFHDYHASKPEDIGEDTVPDQVAGLKELAQQYPWIDLDHVGIWGHSGGGNATASALFHFPDFFKVGWSESGNHDNRDYEDDWDERWAGLEVIGPDGKSNYDAQANQNYAANLKGKLMLVHGSMDDNVPPNNTLMLVDALMKANKNFDLLIVPNVPHGYQAMGPYIMRRRWDYFVQNLAGGTPPTDFTMTPSAQAARAAFGPEVEGDQP</sequence>
<feature type="chain" id="PRO_5009293730" evidence="2">
    <location>
        <begin position="44"/>
        <end position="836"/>
    </location>
</feature>
<evidence type="ECO:0000259" key="4">
    <source>
        <dbReference type="Pfam" id="PF00930"/>
    </source>
</evidence>
<dbReference type="Pfam" id="PF00930">
    <property type="entry name" value="DPPIV_N"/>
    <property type="match status" value="1"/>
</dbReference>
<name>A0A1H6BHH9_9BACT</name>
<dbReference type="InterPro" id="IPR001375">
    <property type="entry name" value="Peptidase_S9_cat"/>
</dbReference>
<dbReference type="AlphaFoldDB" id="A0A1H6BHH9"/>
<dbReference type="SUPFAM" id="SSF82171">
    <property type="entry name" value="DPP6 N-terminal domain-like"/>
    <property type="match status" value="1"/>
</dbReference>
<dbReference type="RefSeq" id="WP_235011698.1">
    <property type="nucleotide sequence ID" value="NZ_FNVA01000007.1"/>
</dbReference>
<feature type="domain" description="Peptidase S9 prolyl oligopeptidase catalytic" evidence="3">
    <location>
        <begin position="606"/>
        <end position="806"/>
    </location>
</feature>
<dbReference type="Gene3D" id="2.140.10.30">
    <property type="entry name" value="Dipeptidylpeptidase IV, N-terminal domain"/>
    <property type="match status" value="1"/>
</dbReference>
<evidence type="ECO:0000313" key="5">
    <source>
        <dbReference type="EMBL" id="SEG60052.1"/>
    </source>
</evidence>
<feature type="region of interest" description="Disordered" evidence="1">
    <location>
        <begin position="171"/>
        <end position="202"/>
    </location>
</feature>
<dbReference type="InterPro" id="IPR002469">
    <property type="entry name" value="Peptidase_S9B_N"/>
</dbReference>
<keyword evidence="2" id="KW-0732">Signal</keyword>